<feature type="region of interest" description="Disordered" evidence="2">
    <location>
        <begin position="269"/>
        <end position="321"/>
    </location>
</feature>
<dbReference type="OrthoDB" id="9801534at2"/>
<feature type="compositionally biased region" description="Acidic residues" evidence="2">
    <location>
        <begin position="269"/>
        <end position="284"/>
    </location>
</feature>
<dbReference type="PANTHER" id="PTHR30034">
    <property type="entry name" value="FLAGELLAR MOTOR SWITCH PROTEIN FLIM"/>
    <property type="match status" value="1"/>
</dbReference>
<dbReference type="Proteomes" id="UP000196573">
    <property type="component" value="Unassembled WGS sequence"/>
</dbReference>
<dbReference type="PANTHER" id="PTHR30034:SF6">
    <property type="entry name" value="YOP PROTEINS TRANSLOCATION PROTEIN Q"/>
    <property type="match status" value="1"/>
</dbReference>
<evidence type="ECO:0000313" key="4">
    <source>
        <dbReference type="EMBL" id="SMA42382.1"/>
    </source>
</evidence>
<dbReference type="RefSeq" id="WP_087108334.1">
    <property type="nucleotide sequence ID" value="NZ_CBCSCN010000009.1"/>
</dbReference>
<proteinExistence type="inferred from homology"/>
<feature type="domain" description="Flagellar motor switch protein FliN-like C-terminal" evidence="3">
    <location>
        <begin position="323"/>
        <end position="392"/>
    </location>
</feature>
<sequence length="393" mass="42740">MSPQAANIQPLALQTLSHQQASINNLACGTHLQLQSQIHGQPWQISLSAFSPTGPLDFELQLSVDGLPARVQVSRDLFREVEIGNTPLPDLLDQLPDDLRLGCLNIALERLLSDLRAAVQRDIRLQRISRCEHIVEGTPCLSLQFQGNGQSSQGILVVNDQLHGQLQGAISTAMPRVADDIAMPLAVEIGHTVIADQRLRQLASGDIVLMDRCWYRDKKSILLRLSAHSGYVGSLEDSRVTLKQLVKTGLESGMSDDFDDFDDLDDDLDLGDDFDDDDDLDFDEPTAAAPEPAAPAMETHQQAPEASAPAPAAAPQQQVDHKDVQGLPVKLAFDVGHHELTVGDMGHLGPGYTFELNRDLTSPVTMKANGKPFAVCELVSINNQLGARIVKLL</sequence>
<dbReference type="GO" id="GO:0071978">
    <property type="term" value="P:bacterial-type flagellum-dependent swarming motility"/>
    <property type="evidence" value="ECO:0007669"/>
    <property type="project" value="TreeGrafter"/>
</dbReference>
<keyword evidence="5" id="KW-1185">Reference proteome</keyword>
<dbReference type="SUPFAM" id="SSF101801">
    <property type="entry name" value="Surface presentation of antigens (SPOA)"/>
    <property type="match status" value="1"/>
</dbReference>
<evidence type="ECO:0000256" key="1">
    <source>
        <dbReference type="ARBA" id="ARBA00009226"/>
    </source>
</evidence>
<feature type="compositionally biased region" description="Low complexity" evidence="2">
    <location>
        <begin position="285"/>
        <end position="318"/>
    </location>
</feature>
<evidence type="ECO:0000313" key="5">
    <source>
        <dbReference type="Proteomes" id="UP000196573"/>
    </source>
</evidence>
<evidence type="ECO:0000256" key="2">
    <source>
        <dbReference type="SAM" id="MobiDB-lite"/>
    </source>
</evidence>
<dbReference type="InterPro" id="IPR013385">
    <property type="entry name" value="T3SS_SpaO/YscQ/SpaO"/>
</dbReference>
<dbReference type="NCBIfam" id="TIGR02551">
    <property type="entry name" value="SpaO_YscQ"/>
    <property type="match status" value="1"/>
</dbReference>
<accession>A0A1X7AHW4</accession>
<comment type="similarity">
    <text evidence="1">Belongs to the FliN/MopA/SpaO family.</text>
</comment>
<name>A0A1X7AHW4_9GAMM</name>
<reference evidence="4 5" key="1">
    <citation type="submission" date="2017-03" db="EMBL/GenBank/DDBJ databases">
        <authorList>
            <person name="Afonso C.L."/>
            <person name="Miller P.J."/>
            <person name="Scott M.A."/>
            <person name="Spackman E."/>
            <person name="Goraichik I."/>
            <person name="Dimitrov K.M."/>
            <person name="Suarez D.L."/>
            <person name="Swayne D.E."/>
        </authorList>
    </citation>
    <scope>NUCLEOTIDE SEQUENCE [LARGE SCALE GENOMIC DNA]</scope>
    <source>
        <strain evidence="4">SB41UT1</strain>
    </source>
</reference>
<organism evidence="4 5">
    <name type="scientific">Parendozoicomonas haliclonae</name>
    <dbReference type="NCBI Taxonomy" id="1960125"/>
    <lineage>
        <taxon>Bacteria</taxon>
        <taxon>Pseudomonadati</taxon>
        <taxon>Pseudomonadota</taxon>
        <taxon>Gammaproteobacteria</taxon>
        <taxon>Oceanospirillales</taxon>
        <taxon>Endozoicomonadaceae</taxon>
        <taxon>Parendozoicomonas</taxon>
    </lineage>
</organism>
<gene>
    <name evidence="4" type="ORF">EHSB41UT_01425</name>
</gene>
<protein>
    <submittedName>
        <fullName evidence="4">Type III secretion system protein</fullName>
    </submittedName>
</protein>
<dbReference type="Pfam" id="PF01052">
    <property type="entry name" value="FliMN_C"/>
    <property type="match status" value="1"/>
</dbReference>
<dbReference type="GO" id="GO:0050918">
    <property type="term" value="P:positive chemotaxis"/>
    <property type="evidence" value="ECO:0007669"/>
    <property type="project" value="TreeGrafter"/>
</dbReference>
<dbReference type="InterPro" id="IPR001543">
    <property type="entry name" value="FliN-like_C"/>
</dbReference>
<dbReference type="AlphaFoldDB" id="A0A1X7AHW4"/>
<evidence type="ECO:0000259" key="3">
    <source>
        <dbReference type="Pfam" id="PF01052"/>
    </source>
</evidence>
<dbReference type="Gene3D" id="2.30.330.10">
    <property type="entry name" value="SpoA-like"/>
    <property type="match status" value="1"/>
</dbReference>
<dbReference type="InterPro" id="IPR036429">
    <property type="entry name" value="SpoA-like_sf"/>
</dbReference>
<dbReference type="EMBL" id="FWPT01000003">
    <property type="protein sequence ID" value="SMA42382.1"/>
    <property type="molecule type" value="Genomic_DNA"/>
</dbReference>
<dbReference type="GO" id="GO:0030254">
    <property type="term" value="P:protein secretion by the type III secretion system"/>
    <property type="evidence" value="ECO:0007669"/>
    <property type="project" value="InterPro"/>
</dbReference>